<accession>A0A6S6T293</accession>
<dbReference type="AlphaFoldDB" id="A0A6S6T293"/>
<evidence type="ECO:0000256" key="1">
    <source>
        <dbReference type="SAM" id="Phobius"/>
    </source>
</evidence>
<gene>
    <name evidence="2" type="ORF">HELGO_WM23422</name>
</gene>
<dbReference type="EMBL" id="CACVAX010000047">
    <property type="protein sequence ID" value="CAA6817211.1"/>
    <property type="molecule type" value="Genomic_DNA"/>
</dbReference>
<organism evidence="2">
    <name type="scientific">uncultured Sulfurovum sp</name>
    <dbReference type="NCBI Taxonomy" id="269237"/>
    <lineage>
        <taxon>Bacteria</taxon>
        <taxon>Pseudomonadati</taxon>
        <taxon>Campylobacterota</taxon>
        <taxon>Epsilonproteobacteria</taxon>
        <taxon>Campylobacterales</taxon>
        <taxon>Sulfurovaceae</taxon>
        <taxon>Sulfurovum</taxon>
        <taxon>environmental samples</taxon>
    </lineage>
</organism>
<protein>
    <recommendedName>
        <fullName evidence="3">General secretion pathway protein K</fullName>
    </recommendedName>
</protein>
<keyword evidence="1" id="KW-0472">Membrane</keyword>
<sequence length="302" mass="34267">MDKRKTGVALFITLMVIASIMSIIAVSFTYLEKVQKDAGATSALIQANLLYANTVEVLKRFFPAGSDNSDKLALMYTMPLILSEGKSAFAVNLSCEALMIGVPINWLTSEQASGLQEKSNLVRDVLKYVIELYDIEDPNKLEQLLVERVIGKHVGNQDYEPRLKNKKGIVSKQQFDRILTNYALEYDDPKALKVPWNKYFSFVPTDKQTRIDGNYLSPEFISAAFDIPIEIVQDSWIVGESTLATFLKENAISTPINNKIYANKALNAMHCEETFAYKERQYKYKFNYIEGRSSNFEFNGQQ</sequence>
<keyword evidence="1" id="KW-0812">Transmembrane</keyword>
<proteinExistence type="predicted"/>
<feature type="transmembrane region" description="Helical" evidence="1">
    <location>
        <begin position="7"/>
        <end position="31"/>
    </location>
</feature>
<evidence type="ECO:0008006" key="3">
    <source>
        <dbReference type="Google" id="ProtNLM"/>
    </source>
</evidence>
<evidence type="ECO:0000313" key="2">
    <source>
        <dbReference type="EMBL" id="CAA6817211.1"/>
    </source>
</evidence>
<reference evidence="2" key="1">
    <citation type="submission" date="2020-01" db="EMBL/GenBank/DDBJ databases">
        <authorList>
            <person name="Meier V. D."/>
            <person name="Meier V D."/>
        </authorList>
    </citation>
    <scope>NUCLEOTIDE SEQUENCE</scope>
    <source>
        <strain evidence="2">HLG_WM_MAG_04</strain>
    </source>
</reference>
<name>A0A6S6T293_9BACT</name>
<keyword evidence="1" id="KW-1133">Transmembrane helix</keyword>